<evidence type="ECO:0000256" key="2">
    <source>
        <dbReference type="SAM" id="MobiDB-lite"/>
    </source>
</evidence>
<evidence type="ECO:0000256" key="1">
    <source>
        <dbReference type="SAM" id="Coils"/>
    </source>
</evidence>
<dbReference type="Proteomes" id="UP000663827">
    <property type="component" value="Unassembled WGS sequence"/>
</dbReference>
<evidence type="ECO:0000313" key="4">
    <source>
        <dbReference type="Proteomes" id="UP000663827"/>
    </source>
</evidence>
<organism evidence="3 4">
    <name type="scientific">Rhizoctonia solani</name>
    <dbReference type="NCBI Taxonomy" id="456999"/>
    <lineage>
        <taxon>Eukaryota</taxon>
        <taxon>Fungi</taxon>
        <taxon>Dikarya</taxon>
        <taxon>Basidiomycota</taxon>
        <taxon>Agaricomycotina</taxon>
        <taxon>Agaricomycetes</taxon>
        <taxon>Cantharellales</taxon>
        <taxon>Ceratobasidiaceae</taxon>
        <taxon>Rhizoctonia</taxon>
    </lineage>
</organism>
<dbReference type="Gene3D" id="1.10.287.950">
    <property type="entry name" value="Methyl-accepting chemotaxis protein"/>
    <property type="match status" value="1"/>
</dbReference>
<protein>
    <recommendedName>
        <fullName evidence="5">Laminin domain protein</fullName>
    </recommendedName>
</protein>
<accession>A0A8H3E5C5</accession>
<feature type="region of interest" description="Disordered" evidence="2">
    <location>
        <begin position="164"/>
        <end position="225"/>
    </location>
</feature>
<reference evidence="3" key="1">
    <citation type="submission" date="2021-01" db="EMBL/GenBank/DDBJ databases">
        <authorList>
            <person name="Kaushik A."/>
        </authorList>
    </citation>
    <scope>NUCLEOTIDE SEQUENCE</scope>
    <source>
        <strain evidence="3">AG5</strain>
    </source>
</reference>
<evidence type="ECO:0000313" key="3">
    <source>
        <dbReference type="EMBL" id="CAE7176604.1"/>
    </source>
</evidence>
<name>A0A8H3E5C5_9AGAM</name>
<feature type="coiled-coil region" evidence="1">
    <location>
        <begin position="343"/>
        <end position="370"/>
    </location>
</feature>
<dbReference type="SUPFAM" id="SSF58104">
    <property type="entry name" value="Methyl-accepting chemotaxis protein (MCP) signaling domain"/>
    <property type="match status" value="1"/>
</dbReference>
<sequence>MAHHSGYSPGQVYSPPELPKYLKNVYELKQIVGVPSDAEVIEICAVMHAARKASEVPGMHDPSLLMNLADHLFSVQMARYRNKYLQITSPLDAIYTPPTLPAHIPVNLEPVSGVPSDEDMLRVQEAVRIYQRFESVPSMFDQGVNMELSQHLFNLQMSRHMRLSGENTQSPPLGGSVPRSAGSAQVMGRSTDVTKETPESTNNSGAGASAPVEDPPSQPTSTDNIRELMDGSNQLAERFNLVLERFTQAFERAHETSPQSDRLTERFNQLLERFNLMTERSNQLAQQSAETSNQLLQKLAQPVPVEQLSQPMEQSNRLIERFNQLFEQSNGLISQLLQPLQQSNDLSGRANELAERLNQLAEQSNTISDRGNKPIQRLEGVMQNINRVLVGIQHAIVRNCKDNKATAVDCLVNMKGETPASSRRTGGKSYEWMLRKWPYVSKLPVTINGSSWNLVVPDTVLPQFVCFYGIWEGLCATESSSSLLSGKESEARERLSSYLSSCLG</sequence>
<dbReference type="AlphaFoldDB" id="A0A8H3E5C5"/>
<proteinExistence type="predicted"/>
<dbReference type="EMBL" id="CAJNJQ010002470">
    <property type="protein sequence ID" value="CAE7176604.1"/>
    <property type="molecule type" value="Genomic_DNA"/>
</dbReference>
<keyword evidence="1" id="KW-0175">Coiled coil</keyword>
<gene>
    <name evidence="3" type="ORF">RDB_LOCUS112480</name>
</gene>
<comment type="caution">
    <text evidence="3">The sequence shown here is derived from an EMBL/GenBank/DDBJ whole genome shotgun (WGS) entry which is preliminary data.</text>
</comment>
<evidence type="ECO:0008006" key="5">
    <source>
        <dbReference type="Google" id="ProtNLM"/>
    </source>
</evidence>